<dbReference type="InterPro" id="IPR050535">
    <property type="entry name" value="DNA_Repair-Maintenance_Comp"/>
</dbReference>
<dbReference type="Gene3D" id="3.60.21.10">
    <property type="match status" value="1"/>
</dbReference>
<accession>A0A0F9CZG0</accession>
<dbReference type="InterPro" id="IPR004843">
    <property type="entry name" value="Calcineurin-like_PHP"/>
</dbReference>
<sequence length="418" mass="46006">MKILIAADLHIGKNGFKTSNEKWAAPLVELVDYAIENSVDAVAFAGDVQHRRNPTTWAAEFVHWQLGRLEEAGIDIFGTDGNHDDAVAADSVSSSWHLPGTWARKTPDVVTTINRLDPDINFVLLPWVTPQAYIDTYPTETQAEDQKETLTALTLNEQLTVTQGIALKAIANLRVPDAINILIGHAMVSYGPGAEDLAPSPGLQWAGKDVVFDYNTLAKGFDYVALGHVHDSRMKGFVGSSQPTDWGDAGQVKSFIELVVAESRLSPELVALGYEYTRAGDHVCATKRIPYKTSLKLLDVQTVAGDWDKLYGDLEDIALAKYDVGRFKHHVPAGYDEPSAEKLATIRSNMEKLCDRVESIEVTKERTVVQRVVTDTPLAVMDPGAAMKAWLRHSNIDAKTSARVRSKFDSLLETHSKK</sequence>
<evidence type="ECO:0000313" key="2">
    <source>
        <dbReference type="EMBL" id="KKL05208.1"/>
    </source>
</evidence>
<dbReference type="Pfam" id="PF00149">
    <property type="entry name" value="Metallophos"/>
    <property type="match status" value="1"/>
</dbReference>
<dbReference type="GO" id="GO:0016787">
    <property type="term" value="F:hydrolase activity"/>
    <property type="evidence" value="ECO:0007669"/>
    <property type="project" value="InterPro"/>
</dbReference>
<dbReference type="PANTHER" id="PTHR30337">
    <property type="entry name" value="COMPONENT OF ATP-DEPENDENT DSDNA EXONUCLEASE"/>
    <property type="match status" value="1"/>
</dbReference>
<evidence type="ECO:0000259" key="1">
    <source>
        <dbReference type="Pfam" id="PF00149"/>
    </source>
</evidence>
<dbReference type="InterPro" id="IPR029052">
    <property type="entry name" value="Metallo-depent_PP-like"/>
</dbReference>
<dbReference type="EMBL" id="LAZR01044213">
    <property type="protein sequence ID" value="KKL05208.1"/>
    <property type="molecule type" value="Genomic_DNA"/>
</dbReference>
<name>A0A0F9CZG0_9ZZZZ</name>
<organism evidence="2">
    <name type="scientific">marine sediment metagenome</name>
    <dbReference type="NCBI Taxonomy" id="412755"/>
    <lineage>
        <taxon>unclassified sequences</taxon>
        <taxon>metagenomes</taxon>
        <taxon>ecological metagenomes</taxon>
    </lineage>
</organism>
<protein>
    <recommendedName>
        <fullName evidence="1">Calcineurin-like phosphoesterase domain-containing protein</fullName>
    </recommendedName>
</protein>
<gene>
    <name evidence="2" type="ORF">LCGC14_2608350</name>
</gene>
<dbReference type="AlphaFoldDB" id="A0A0F9CZG0"/>
<dbReference type="PANTHER" id="PTHR30337:SF0">
    <property type="entry name" value="NUCLEASE SBCCD SUBUNIT D"/>
    <property type="match status" value="1"/>
</dbReference>
<dbReference type="SUPFAM" id="SSF56300">
    <property type="entry name" value="Metallo-dependent phosphatases"/>
    <property type="match status" value="1"/>
</dbReference>
<comment type="caution">
    <text evidence="2">The sequence shown here is derived from an EMBL/GenBank/DDBJ whole genome shotgun (WGS) entry which is preliminary data.</text>
</comment>
<proteinExistence type="predicted"/>
<feature type="domain" description="Calcineurin-like phosphoesterase" evidence="1">
    <location>
        <begin position="1"/>
        <end position="231"/>
    </location>
</feature>
<reference evidence="2" key="1">
    <citation type="journal article" date="2015" name="Nature">
        <title>Complex archaea that bridge the gap between prokaryotes and eukaryotes.</title>
        <authorList>
            <person name="Spang A."/>
            <person name="Saw J.H."/>
            <person name="Jorgensen S.L."/>
            <person name="Zaremba-Niedzwiedzka K."/>
            <person name="Martijn J."/>
            <person name="Lind A.E."/>
            <person name="van Eijk R."/>
            <person name="Schleper C."/>
            <person name="Guy L."/>
            <person name="Ettema T.J."/>
        </authorList>
    </citation>
    <scope>NUCLEOTIDE SEQUENCE</scope>
</reference>